<evidence type="ECO:0000313" key="2">
    <source>
        <dbReference type="EMBL" id="GMF44108.1"/>
    </source>
</evidence>
<organism evidence="2 3">
    <name type="scientific">Phytophthora lilii</name>
    <dbReference type="NCBI Taxonomy" id="2077276"/>
    <lineage>
        <taxon>Eukaryota</taxon>
        <taxon>Sar</taxon>
        <taxon>Stramenopiles</taxon>
        <taxon>Oomycota</taxon>
        <taxon>Peronosporomycetes</taxon>
        <taxon>Peronosporales</taxon>
        <taxon>Peronosporaceae</taxon>
        <taxon>Phytophthora</taxon>
    </lineage>
</organism>
<keyword evidence="3" id="KW-1185">Reference proteome</keyword>
<feature type="compositionally biased region" description="Basic and acidic residues" evidence="1">
    <location>
        <begin position="110"/>
        <end position="122"/>
    </location>
</feature>
<reference evidence="2" key="1">
    <citation type="submission" date="2023-04" db="EMBL/GenBank/DDBJ databases">
        <title>Phytophthora lilii NBRC 32176.</title>
        <authorList>
            <person name="Ichikawa N."/>
            <person name="Sato H."/>
            <person name="Tonouchi N."/>
        </authorList>
    </citation>
    <scope>NUCLEOTIDE SEQUENCE</scope>
    <source>
        <strain evidence="2">NBRC 32176</strain>
    </source>
</reference>
<sequence>MRQNSSENAMKFFYRLNETAVKADNEDLSLDGGYDTPPHRTRDFRTDNPSKRFQLGRNDHAHVGISGGKSESGREGHVWFEGKVLKSYGEQEQESKNPGRASSDTASSEEQSKECVDPSRNV</sequence>
<feature type="compositionally biased region" description="Basic and acidic residues" evidence="1">
    <location>
        <begin position="37"/>
        <end position="50"/>
    </location>
</feature>
<dbReference type="EMBL" id="BSXW01002874">
    <property type="protein sequence ID" value="GMF44108.1"/>
    <property type="molecule type" value="Genomic_DNA"/>
</dbReference>
<comment type="caution">
    <text evidence="2">The sequence shown here is derived from an EMBL/GenBank/DDBJ whole genome shotgun (WGS) entry which is preliminary data.</text>
</comment>
<proteinExistence type="predicted"/>
<dbReference type="Proteomes" id="UP001165083">
    <property type="component" value="Unassembled WGS sequence"/>
</dbReference>
<evidence type="ECO:0000256" key="1">
    <source>
        <dbReference type="SAM" id="MobiDB-lite"/>
    </source>
</evidence>
<feature type="compositionally biased region" description="Polar residues" evidence="1">
    <location>
        <begin position="100"/>
        <end position="109"/>
    </location>
</feature>
<gene>
    <name evidence="2" type="ORF">Plil01_001692200</name>
</gene>
<dbReference type="AlphaFoldDB" id="A0A9W6XS21"/>
<name>A0A9W6XS21_9STRA</name>
<accession>A0A9W6XS21</accession>
<dbReference type="OrthoDB" id="112961at2759"/>
<feature type="region of interest" description="Disordered" evidence="1">
    <location>
        <begin position="24"/>
        <end position="122"/>
    </location>
</feature>
<evidence type="ECO:0000313" key="3">
    <source>
        <dbReference type="Proteomes" id="UP001165083"/>
    </source>
</evidence>
<protein>
    <submittedName>
        <fullName evidence="2">Unnamed protein product</fullName>
    </submittedName>
</protein>
<feature type="compositionally biased region" description="Basic and acidic residues" evidence="1">
    <location>
        <begin position="71"/>
        <end position="84"/>
    </location>
</feature>